<dbReference type="Pfam" id="PF00114">
    <property type="entry name" value="Pilin"/>
    <property type="match status" value="1"/>
</dbReference>
<dbReference type="Pfam" id="PF13306">
    <property type="entry name" value="LRR_5"/>
    <property type="match status" value="1"/>
</dbReference>
<protein>
    <recommendedName>
        <fullName evidence="7">Pilin</fullName>
    </recommendedName>
</protein>
<sequence length="295" mass="31125">MHHDTFHPQQGFSLIELMVTVAAIGILATIAVPAYQDYTIRSKVGEALGMGSAAKVAVATNAAVGQIEDISQATSGYDALSDPGQYVAAIEIEDGGVIVMRTRNTGAAVDPVLALVPTMAGSAIAWDCEIRQGLPRHVPSNCRNGTYIISSNDGLGFRAGYENSVLSGSYSGASKNVMIPVSLDGKKITEIYQDVFNGKGLTSFSFQNGSAVERIHARAFQNNQLTEIVLPETLKRIDWGAFSGNKITSVTIPGDVTMEGSAINGSNAFRDAYTAENGGAGTYLLIDGRWVKQGG</sequence>
<dbReference type="RefSeq" id="WP_007194124.1">
    <property type="nucleotide sequence ID" value="NZ_AFWV01000010.1"/>
</dbReference>
<dbReference type="Proteomes" id="UP000005459">
    <property type="component" value="Unassembled WGS sequence"/>
</dbReference>
<dbReference type="SUPFAM" id="SSF54523">
    <property type="entry name" value="Pili subunits"/>
    <property type="match status" value="1"/>
</dbReference>
<keyword evidence="4" id="KW-0812">Transmembrane</keyword>
<dbReference type="EMBL" id="AFWV01000010">
    <property type="protein sequence ID" value="EGV17707.1"/>
    <property type="molecule type" value="Genomic_DNA"/>
</dbReference>
<keyword evidence="4" id="KW-0472">Membrane</keyword>
<dbReference type="Gene3D" id="3.80.10.10">
    <property type="entry name" value="Ribonuclease Inhibitor"/>
    <property type="match status" value="1"/>
</dbReference>
<gene>
    <name evidence="5" type="ORF">ThimaDRAFT_3252</name>
</gene>
<dbReference type="AlphaFoldDB" id="F9UDR0"/>
<evidence type="ECO:0000256" key="4">
    <source>
        <dbReference type="SAM" id="Phobius"/>
    </source>
</evidence>
<accession>F9UDR0</accession>
<keyword evidence="3" id="KW-0281">Fimbrium</keyword>
<evidence type="ECO:0000256" key="1">
    <source>
        <dbReference type="ARBA" id="ARBA00005233"/>
    </source>
</evidence>
<organism evidence="5 6">
    <name type="scientific">Thiocapsa marina 5811</name>
    <dbReference type="NCBI Taxonomy" id="768671"/>
    <lineage>
        <taxon>Bacteria</taxon>
        <taxon>Pseudomonadati</taxon>
        <taxon>Pseudomonadota</taxon>
        <taxon>Gammaproteobacteria</taxon>
        <taxon>Chromatiales</taxon>
        <taxon>Chromatiaceae</taxon>
        <taxon>Thiocapsa</taxon>
    </lineage>
</organism>
<evidence type="ECO:0000256" key="3">
    <source>
        <dbReference type="RuleBase" id="RU000389"/>
    </source>
</evidence>
<dbReference type="STRING" id="768671.ThimaDRAFT_3252"/>
<dbReference type="eggNOG" id="COG2165">
    <property type="taxonomic scope" value="Bacteria"/>
</dbReference>
<dbReference type="InterPro" id="IPR012902">
    <property type="entry name" value="N_methyl_site"/>
</dbReference>
<proteinExistence type="inferred from homology"/>
<dbReference type="PROSITE" id="PS00409">
    <property type="entry name" value="PROKAR_NTER_METHYL"/>
    <property type="match status" value="1"/>
</dbReference>
<name>F9UDR0_9GAMM</name>
<dbReference type="GO" id="GO:0007155">
    <property type="term" value="P:cell adhesion"/>
    <property type="evidence" value="ECO:0007669"/>
    <property type="project" value="InterPro"/>
</dbReference>
<keyword evidence="4" id="KW-1133">Transmembrane helix</keyword>
<evidence type="ECO:0000313" key="6">
    <source>
        <dbReference type="Proteomes" id="UP000005459"/>
    </source>
</evidence>
<dbReference type="OrthoDB" id="5918848at2"/>
<dbReference type="InterPro" id="IPR001082">
    <property type="entry name" value="Pilin"/>
</dbReference>
<dbReference type="InterPro" id="IPR026906">
    <property type="entry name" value="LRR_5"/>
</dbReference>
<evidence type="ECO:0008006" key="7">
    <source>
        <dbReference type="Google" id="ProtNLM"/>
    </source>
</evidence>
<feature type="transmembrane region" description="Helical" evidence="4">
    <location>
        <begin position="12"/>
        <end position="35"/>
    </location>
</feature>
<evidence type="ECO:0000313" key="5">
    <source>
        <dbReference type="EMBL" id="EGV17707.1"/>
    </source>
</evidence>
<dbReference type="Pfam" id="PF07963">
    <property type="entry name" value="N_methyl"/>
    <property type="match status" value="1"/>
</dbReference>
<dbReference type="GO" id="GO:0009289">
    <property type="term" value="C:pilus"/>
    <property type="evidence" value="ECO:0007669"/>
    <property type="project" value="InterPro"/>
</dbReference>
<comment type="similarity">
    <text evidence="1 3">Belongs to the N-Me-Phe pilin family.</text>
</comment>
<dbReference type="InterPro" id="IPR045584">
    <property type="entry name" value="Pilin-like"/>
</dbReference>
<reference evidence="5 6" key="1">
    <citation type="submission" date="2011-06" db="EMBL/GenBank/DDBJ databases">
        <title>The draft genome of Thiocapsa marina 5811.</title>
        <authorList>
            <consortium name="US DOE Joint Genome Institute (JGI-PGF)"/>
            <person name="Lucas S."/>
            <person name="Han J."/>
            <person name="Cheng J.-F."/>
            <person name="Goodwin L."/>
            <person name="Pitluck S."/>
            <person name="Peters L."/>
            <person name="Land M.L."/>
            <person name="Hauser L."/>
            <person name="Vogl K."/>
            <person name="Liu Z."/>
            <person name="Imhoff J."/>
            <person name="Thiel V."/>
            <person name="Frigaard N.-U."/>
            <person name="Bryant D."/>
            <person name="Woyke T.J."/>
        </authorList>
    </citation>
    <scope>NUCLEOTIDE SEQUENCE [LARGE SCALE GENOMIC DNA]</scope>
    <source>
        <strain evidence="5 6">5811</strain>
    </source>
</reference>
<dbReference type="InterPro" id="IPR032675">
    <property type="entry name" value="LRR_dom_sf"/>
</dbReference>
<keyword evidence="6" id="KW-1185">Reference proteome</keyword>
<keyword evidence="2" id="KW-0488">Methylation</keyword>
<evidence type="ECO:0000256" key="2">
    <source>
        <dbReference type="ARBA" id="ARBA00022481"/>
    </source>
</evidence>
<dbReference type="NCBIfam" id="TIGR02532">
    <property type="entry name" value="IV_pilin_GFxxxE"/>
    <property type="match status" value="1"/>
</dbReference>
<dbReference type="Gene3D" id="3.30.700.10">
    <property type="entry name" value="Glycoprotein, Type 4 Pilin"/>
    <property type="match status" value="1"/>
</dbReference>